<gene>
    <name evidence="4" type="ORF">DIW82_05600</name>
</gene>
<evidence type="ECO:0000313" key="4">
    <source>
        <dbReference type="EMBL" id="HCT14269.1"/>
    </source>
</evidence>
<evidence type="ECO:0000259" key="3">
    <source>
        <dbReference type="Pfam" id="PF08044"/>
    </source>
</evidence>
<proteinExistence type="predicted"/>
<dbReference type="EMBL" id="DQID01000154">
    <property type="protein sequence ID" value="HCT14269.1"/>
    <property type="molecule type" value="Genomic_DNA"/>
</dbReference>
<comment type="caution">
    <text evidence="4">The sequence shown here is derived from an EMBL/GenBank/DDBJ whole genome shotgun (WGS) entry which is preliminary data.</text>
</comment>
<feature type="region of interest" description="Disordered" evidence="2">
    <location>
        <begin position="1"/>
        <end position="20"/>
    </location>
</feature>
<dbReference type="RefSeq" id="WP_273051481.1">
    <property type="nucleotide sequence ID" value="NZ_DAITTW010000005.1"/>
</dbReference>
<dbReference type="Pfam" id="PF08044">
    <property type="entry name" value="DUF1707"/>
    <property type="match status" value="1"/>
</dbReference>
<evidence type="ECO:0000256" key="2">
    <source>
        <dbReference type="SAM" id="MobiDB-lite"/>
    </source>
</evidence>
<dbReference type="Proteomes" id="UP000261739">
    <property type="component" value="Unassembled WGS sequence"/>
</dbReference>
<keyword evidence="1" id="KW-0175">Coiled coil</keyword>
<evidence type="ECO:0000256" key="1">
    <source>
        <dbReference type="SAM" id="Coils"/>
    </source>
</evidence>
<evidence type="ECO:0000313" key="5">
    <source>
        <dbReference type="Proteomes" id="UP000261739"/>
    </source>
</evidence>
<dbReference type="AlphaFoldDB" id="A0A3D4SYC0"/>
<organism evidence="4 5">
    <name type="scientific">Corynebacterium nuruki</name>
    <dbReference type="NCBI Taxonomy" id="1032851"/>
    <lineage>
        <taxon>Bacteria</taxon>
        <taxon>Bacillati</taxon>
        <taxon>Actinomycetota</taxon>
        <taxon>Actinomycetes</taxon>
        <taxon>Mycobacteriales</taxon>
        <taxon>Corynebacteriaceae</taxon>
        <taxon>Corynebacterium</taxon>
    </lineage>
</organism>
<feature type="compositionally biased region" description="Basic and acidic residues" evidence="2">
    <location>
        <begin position="213"/>
        <end position="222"/>
    </location>
</feature>
<feature type="region of interest" description="Disordered" evidence="2">
    <location>
        <begin position="203"/>
        <end position="228"/>
    </location>
</feature>
<reference evidence="4 5" key="1">
    <citation type="journal article" date="2018" name="Nat. Biotechnol.">
        <title>A standardized bacterial taxonomy based on genome phylogeny substantially revises the tree of life.</title>
        <authorList>
            <person name="Parks D.H."/>
            <person name="Chuvochina M."/>
            <person name="Waite D.W."/>
            <person name="Rinke C."/>
            <person name="Skarshewski A."/>
            <person name="Chaumeil P.A."/>
            <person name="Hugenholtz P."/>
        </authorList>
    </citation>
    <scope>NUCLEOTIDE SEQUENCE [LARGE SCALE GENOMIC DNA]</scope>
    <source>
        <strain evidence="4">UBA11247</strain>
    </source>
</reference>
<feature type="domain" description="DUF1707" evidence="3">
    <location>
        <begin position="22"/>
        <end position="74"/>
    </location>
</feature>
<dbReference type="InterPro" id="IPR012551">
    <property type="entry name" value="DUF1707_SHOCT-like"/>
</dbReference>
<name>A0A3D4SYC0_9CORY</name>
<accession>A0A3D4SYC0</accession>
<dbReference type="STRING" id="863239.GCA_000213935_01972"/>
<sequence>MTTPPAGPYGPTGPADGGGDRVRVGDTERGSAMSLLGVHFADGRLTVSEYDERARRAAAATTRGELDALFTDLPVLPEQQGAAGPYGSDMAVYSAGELAEQHNRGARPRAAVMALTVIGTWVASIVVGNGLPLFIIPAVAVLLYVLKIGPRSWHTPSPAALERARVKRMRQEQRLQLEQRKTERRIKQTELTTDAMDAAQRLLGRTTATGSDAVKKARDRLRDQRRRR</sequence>
<protein>
    <recommendedName>
        <fullName evidence="3">DUF1707 domain-containing protein</fullName>
    </recommendedName>
</protein>
<feature type="coiled-coil region" evidence="1">
    <location>
        <begin position="161"/>
        <end position="192"/>
    </location>
</feature>